<keyword evidence="2" id="KW-1185">Reference proteome</keyword>
<feature type="region of interest" description="Disordered" evidence="1">
    <location>
        <begin position="383"/>
        <end position="409"/>
    </location>
</feature>
<feature type="region of interest" description="Disordered" evidence="1">
    <location>
        <begin position="705"/>
        <end position="820"/>
    </location>
</feature>
<reference evidence="3" key="1">
    <citation type="submission" date="2025-08" db="UniProtKB">
        <authorList>
            <consortium name="RefSeq"/>
        </authorList>
    </citation>
    <scope>IDENTIFICATION</scope>
    <source>
        <tissue evidence="3">Muscle</tissue>
    </source>
</reference>
<dbReference type="OrthoDB" id="8963961at2759"/>
<feature type="compositionally biased region" description="Basic and acidic residues" evidence="1">
    <location>
        <begin position="530"/>
        <end position="542"/>
    </location>
</feature>
<accession>A0A6I9NV68</accession>
<feature type="compositionally biased region" description="Low complexity" evidence="1">
    <location>
        <begin position="48"/>
        <end position="57"/>
    </location>
</feature>
<sequence>MHAPKRGSSPDDSQCKIRKLDQDEDDMQSTTAPATNNTAADSRNIPAKSSIQSSPPKDSSKTISEPPLKESKLLNATSASCGEAPSQKANSNASLKRTASTESEDELSSDSSKTDPFRQRHDGDKARCIRKYSNRVKAKRKAEEPTSDPQETGQGSPSAPEGPVQMDHNYGRFSDSSMGELDMDQKKESAHSVTELQVQVMSVNATQAESKYSLVAASRSAKASIEFECPDDQIKHEELKNVEGQMLNDNKTPTSCIESLDPVTATAKGSPCITSEAERIEKKDINNQKCVDNETVAPAVETLYSTGEANPACEVEIQLEESMNSFPKSPTVNISETETKDTTESVSKETLDVKCKSEDEGQEANVSADYIDVVDKALSNETNMEGGVNPESQTNKKLTLPTGNPDTQTDLSVKIQVTFKEESNIIHHVSHEVPGAITNSCEDVEKLVRKSEEKRKESDRKGVEFLSTQTVAVSASFAEVQVMEKTTDSCTEILTSNCEAVPEQNQNKVLSECVTDLKGHIDTDLETKMTEDRNKSAPKEDTLNGGNHIGNGNTTQIPAVVKEVVETRIEKENDFEDISNEAATMEIQIQKRQEVSEHTADISTELNKDCVSNSKIMENHGNQDFECTSGRERQTTTASQILNPASSVEVQIQERPRDDEPIAEMSDKTQKHPVAICQKAEGRVDAEALAAAENLNRIEVDIQTTTTASEETSNIAPTPTVDVQTTTASEETSNIAPTVDMQTTTASEETSNIAPTVDMQTTTASEERSNIAPTPTVDMQTTTASEETSNIAPTVDMQTTTASEETSNIAPTPTVDMQTTQHQKRRLTLHLLLQWMCRQQQHQKRRLTLHLQWICKTRKSLNPPQTCLLNCMRIKRLNIWKIQLL</sequence>
<dbReference type="Proteomes" id="UP000504611">
    <property type="component" value="Unplaced"/>
</dbReference>
<feature type="compositionally biased region" description="Basic and acidic residues" evidence="1">
    <location>
        <begin position="112"/>
        <end position="127"/>
    </location>
</feature>
<feature type="region of interest" description="Disordered" evidence="1">
    <location>
        <begin position="324"/>
        <end position="360"/>
    </location>
</feature>
<feature type="region of interest" description="Disordered" evidence="1">
    <location>
        <begin position="530"/>
        <end position="554"/>
    </location>
</feature>
<dbReference type="KEGG" id="ncc:104954570"/>
<dbReference type="AlphaFoldDB" id="A0A6I9NV68"/>
<evidence type="ECO:0000256" key="1">
    <source>
        <dbReference type="SAM" id="MobiDB-lite"/>
    </source>
</evidence>
<proteinExistence type="predicted"/>
<feature type="compositionally biased region" description="Polar residues" evidence="1">
    <location>
        <begin position="705"/>
        <end position="764"/>
    </location>
</feature>
<feature type="compositionally biased region" description="Polar residues" evidence="1">
    <location>
        <begin position="87"/>
        <end position="97"/>
    </location>
</feature>
<feature type="compositionally biased region" description="Low complexity" evidence="1">
    <location>
        <begin position="544"/>
        <end position="553"/>
    </location>
</feature>
<dbReference type="RefSeq" id="XP_010779997.1">
    <property type="nucleotide sequence ID" value="XM_010781695.1"/>
</dbReference>
<name>A0A6I9NV68_9TELE</name>
<feature type="compositionally biased region" description="Polar residues" evidence="1">
    <location>
        <begin position="771"/>
        <end position="820"/>
    </location>
</feature>
<feature type="compositionally biased region" description="Polar residues" evidence="1">
    <location>
        <begin position="147"/>
        <end position="157"/>
    </location>
</feature>
<feature type="compositionally biased region" description="Basic and acidic residues" evidence="1">
    <location>
        <begin position="337"/>
        <end position="359"/>
    </location>
</feature>
<feature type="region of interest" description="Disordered" evidence="1">
    <location>
        <begin position="1"/>
        <end position="192"/>
    </location>
</feature>
<evidence type="ECO:0000313" key="2">
    <source>
        <dbReference type="Proteomes" id="UP000504611"/>
    </source>
</evidence>
<gene>
    <name evidence="3" type="primary">LOC104954570</name>
</gene>
<protein>
    <submittedName>
        <fullName evidence="3">Mucin-22-like isoform X1</fullName>
    </submittedName>
</protein>
<feature type="compositionally biased region" description="Basic residues" evidence="1">
    <location>
        <begin position="128"/>
        <end position="140"/>
    </location>
</feature>
<evidence type="ECO:0000313" key="3">
    <source>
        <dbReference type="RefSeq" id="XP_010779997.1"/>
    </source>
</evidence>
<organism evidence="2 3">
    <name type="scientific">Notothenia coriiceps</name>
    <name type="common">black rockcod</name>
    <dbReference type="NCBI Taxonomy" id="8208"/>
    <lineage>
        <taxon>Eukaryota</taxon>
        <taxon>Metazoa</taxon>
        <taxon>Chordata</taxon>
        <taxon>Craniata</taxon>
        <taxon>Vertebrata</taxon>
        <taxon>Euteleostomi</taxon>
        <taxon>Actinopterygii</taxon>
        <taxon>Neopterygii</taxon>
        <taxon>Teleostei</taxon>
        <taxon>Neoteleostei</taxon>
        <taxon>Acanthomorphata</taxon>
        <taxon>Eupercaria</taxon>
        <taxon>Perciformes</taxon>
        <taxon>Notothenioidei</taxon>
        <taxon>Nototheniidae</taxon>
        <taxon>Notothenia</taxon>
    </lineage>
</organism>
<dbReference type="GeneID" id="104954570"/>
<feature type="compositionally biased region" description="Polar residues" evidence="1">
    <location>
        <begin position="390"/>
        <end position="409"/>
    </location>
</feature>
<feature type="compositionally biased region" description="Low complexity" evidence="1">
    <location>
        <begin position="30"/>
        <end position="40"/>
    </location>
</feature>
<feature type="compositionally biased region" description="Polar residues" evidence="1">
    <location>
        <begin position="324"/>
        <end position="336"/>
    </location>
</feature>